<feature type="domain" description="PTS EIIA type-1" evidence="7">
    <location>
        <begin position="29"/>
        <end position="133"/>
    </location>
</feature>
<protein>
    <submittedName>
        <fullName evidence="8">PTS glucose transporter subunit IIA</fullName>
    </submittedName>
</protein>
<name>A0A7W1XQK3_9BACL</name>
<dbReference type="FunFam" id="2.70.70.10:FF:000001">
    <property type="entry name" value="PTS system glucose-specific IIA component"/>
    <property type="match status" value="1"/>
</dbReference>
<dbReference type="EMBL" id="JACEOL010000009">
    <property type="protein sequence ID" value="MBA4601438.1"/>
    <property type="molecule type" value="Genomic_DNA"/>
</dbReference>
<evidence type="ECO:0000256" key="6">
    <source>
        <dbReference type="ARBA" id="ARBA00022777"/>
    </source>
</evidence>
<keyword evidence="6" id="KW-0418">Kinase</keyword>
<evidence type="ECO:0000256" key="4">
    <source>
        <dbReference type="ARBA" id="ARBA00022679"/>
    </source>
</evidence>
<comment type="caution">
    <text evidence="8">The sequence shown here is derived from an EMBL/GenBank/DDBJ whole genome shotgun (WGS) entry which is preliminary data.</text>
</comment>
<dbReference type="InterPro" id="IPR050890">
    <property type="entry name" value="PTS_EIIA_component"/>
</dbReference>
<evidence type="ECO:0000256" key="2">
    <source>
        <dbReference type="ARBA" id="ARBA00022448"/>
    </source>
</evidence>
<evidence type="ECO:0000259" key="7">
    <source>
        <dbReference type="PROSITE" id="PS51093"/>
    </source>
</evidence>
<evidence type="ECO:0000313" key="8">
    <source>
        <dbReference type="EMBL" id="MBA4601438.1"/>
    </source>
</evidence>
<dbReference type="PROSITE" id="PS51093">
    <property type="entry name" value="PTS_EIIA_TYPE_1"/>
    <property type="match status" value="1"/>
</dbReference>
<reference evidence="8 9" key="1">
    <citation type="submission" date="2020-07" db="EMBL/GenBank/DDBJ databases">
        <title>Thermoactinomyces phylogeny.</title>
        <authorList>
            <person name="Dunlap C."/>
        </authorList>
    </citation>
    <scope>NUCLEOTIDE SEQUENCE [LARGE SCALE GENOMIC DNA]</scope>
    <source>
        <strain evidence="8 9">AMNI-1</strain>
    </source>
</reference>
<dbReference type="Gene3D" id="2.70.70.10">
    <property type="entry name" value="Glucose Permease (Domain IIA)"/>
    <property type="match status" value="1"/>
</dbReference>
<dbReference type="PANTHER" id="PTHR45008">
    <property type="entry name" value="PTS SYSTEM GLUCOSE-SPECIFIC EIIA COMPONENT"/>
    <property type="match status" value="1"/>
</dbReference>
<dbReference type="PANTHER" id="PTHR45008:SF1">
    <property type="entry name" value="PTS SYSTEM GLUCOSE-SPECIFIC EIIA COMPONENT"/>
    <property type="match status" value="1"/>
</dbReference>
<dbReference type="InterPro" id="IPR011055">
    <property type="entry name" value="Dup_hybrid_motif"/>
</dbReference>
<dbReference type="SUPFAM" id="SSF51261">
    <property type="entry name" value="Duplicated hybrid motif"/>
    <property type="match status" value="1"/>
</dbReference>
<keyword evidence="5" id="KW-0598">Phosphotransferase system</keyword>
<dbReference type="InterPro" id="IPR001127">
    <property type="entry name" value="PTS_EIIA_1_perm"/>
</dbReference>
<keyword evidence="9" id="KW-1185">Reference proteome</keyword>
<proteinExistence type="predicted"/>
<dbReference type="AlphaFoldDB" id="A0A7W1XQK3"/>
<keyword evidence="2" id="KW-0813">Transport</keyword>
<sequence length="160" mass="17689">MFFWKKRKKSVEVFAPLTGRLLSLEEVPDQVFSRKMMGEGFAIDPAQGEVLAPVDGEVIHVFPTKHAIGLKTSDDIELLIHIGIDTVDLNGEGFEVFIGEGDTVKIGQKLLQFDMNRIKEQGKSLITPVVFPQSAEWKIELKASKDLHAGESLVATVGKK</sequence>
<dbReference type="Proteomes" id="UP000538292">
    <property type="component" value="Unassembled WGS sequence"/>
</dbReference>
<keyword evidence="4" id="KW-0808">Transferase</keyword>
<dbReference type="Pfam" id="PF00358">
    <property type="entry name" value="PTS_EIIA_1"/>
    <property type="match status" value="1"/>
</dbReference>
<evidence type="ECO:0000256" key="5">
    <source>
        <dbReference type="ARBA" id="ARBA00022683"/>
    </source>
</evidence>
<accession>A0A7W1XQK3</accession>
<dbReference type="GO" id="GO:0016301">
    <property type="term" value="F:kinase activity"/>
    <property type="evidence" value="ECO:0007669"/>
    <property type="project" value="UniProtKB-KW"/>
</dbReference>
<keyword evidence="3 8" id="KW-0762">Sugar transport</keyword>
<dbReference type="NCBIfam" id="TIGR00830">
    <property type="entry name" value="PTBA"/>
    <property type="match status" value="1"/>
</dbReference>
<gene>
    <name evidence="8" type="ORF">H2C83_03705</name>
</gene>
<dbReference type="GO" id="GO:0005737">
    <property type="term" value="C:cytoplasm"/>
    <property type="evidence" value="ECO:0007669"/>
    <property type="project" value="UniProtKB-SubCell"/>
</dbReference>
<evidence type="ECO:0000256" key="1">
    <source>
        <dbReference type="ARBA" id="ARBA00004496"/>
    </source>
</evidence>
<dbReference type="GO" id="GO:0009401">
    <property type="term" value="P:phosphoenolpyruvate-dependent sugar phosphotransferase system"/>
    <property type="evidence" value="ECO:0007669"/>
    <property type="project" value="UniProtKB-KW"/>
</dbReference>
<evidence type="ECO:0000256" key="3">
    <source>
        <dbReference type="ARBA" id="ARBA00022597"/>
    </source>
</evidence>
<evidence type="ECO:0000313" key="9">
    <source>
        <dbReference type="Proteomes" id="UP000538292"/>
    </source>
</evidence>
<dbReference type="RefSeq" id="WP_181737893.1">
    <property type="nucleotide sequence ID" value="NZ_JACEOL010000009.1"/>
</dbReference>
<comment type="subcellular location">
    <subcellularLocation>
        <location evidence="1">Cytoplasm</location>
    </subcellularLocation>
</comment>
<organism evidence="8 9">
    <name type="scientific">Thermoactinomyces mirandus</name>
    <dbReference type="NCBI Taxonomy" id="2756294"/>
    <lineage>
        <taxon>Bacteria</taxon>
        <taxon>Bacillati</taxon>
        <taxon>Bacillota</taxon>
        <taxon>Bacilli</taxon>
        <taxon>Bacillales</taxon>
        <taxon>Thermoactinomycetaceae</taxon>
        <taxon>Thermoactinomyces</taxon>
    </lineage>
</organism>